<organism evidence="3 4">
    <name type="scientific">Chlamydomonas incerta</name>
    <dbReference type="NCBI Taxonomy" id="51695"/>
    <lineage>
        <taxon>Eukaryota</taxon>
        <taxon>Viridiplantae</taxon>
        <taxon>Chlorophyta</taxon>
        <taxon>core chlorophytes</taxon>
        <taxon>Chlorophyceae</taxon>
        <taxon>CS clade</taxon>
        <taxon>Chlamydomonadales</taxon>
        <taxon>Chlamydomonadaceae</taxon>
        <taxon>Chlamydomonas</taxon>
    </lineage>
</organism>
<proteinExistence type="predicted"/>
<feature type="region of interest" description="Disordered" evidence="1">
    <location>
        <begin position="518"/>
        <end position="567"/>
    </location>
</feature>
<feature type="signal peptide" evidence="2">
    <location>
        <begin position="1"/>
        <end position="19"/>
    </location>
</feature>
<feature type="region of interest" description="Disordered" evidence="1">
    <location>
        <begin position="331"/>
        <end position="373"/>
    </location>
</feature>
<sequence length="796" mass="77203">MAELAVLQLALTHILAARAGDWLVSRVAVGRQPRKSKSSDGLAVTKAPKALQQQRRDAARKSRSGAGKDAPPSKRGRPQIQAASTRSPRPRAQPQAPAKQQSNTVAAVPAAWLSLAATAPPKRHEPTAARPPPLHSGGGHAVATASVAAALAAHAAGCSPSAPPPPAIALPWSGRLNTQPPSAAAADALWHAAAAGGPGMLLAASAMAPSLAAAGGAGGGGIGAAAPAGREANGRLLTASVSAASAAAPPPGPTAPVTPAGAATGRGGSGSSSSSRGKGTSSSSSSSGSSSSGSSSEVLLEQLEPPSAPRRPSWWRRGLGFLLRRRPRLGRPERRRREAAADGEEDDGDGDGDEEGPGGGGGSSRLGSRRRGAPSALAAGLLIATASGSSEGTEDGSEGGSSGGELQWLLLLPPDQDEVEGLGQGAGMGGVVPSGAVGTGGAGGHEGVVGMVALRPQGGGGGAEGAGGVGTWPLVSALAGPFVGLAEMLAGGRRPAAAGAGAGAAPATVVTWAPSAGGGGGGGGGASGGSAGGGAGAAAGPDGGGGGAAERSSQAPQGSQGGGSGNTLLDSLAENVVEAPVRSLRHLNRVVTAGVSDFLSSDSGRRLSEQMAAEMSSGALMAPVYLTEELVKARLKSLVTRHARHLAIFFGLRVALTSLSLALAKALLKRLVRRLGWRPLSATVDGCCDVLLPTSFFGPLLGVTNGTLELAGVSDGPLAVLWLRHFVNLGLLFPGRTGGGGGEGSGTGEGGGHDRAAAGSYAATQPALASALPRVAAAAGDAMGALVEQAAGGGRG</sequence>
<name>A0A835SD88_CHLIN</name>
<protein>
    <recommendedName>
        <fullName evidence="5">MLO-like protein</fullName>
    </recommendedName>
</protein>
<dbReference type="AlphaFoldDB" id="A0A835SD88"/>
<comment type="caution">
    <text evidence="3">The sequence shown here is derived from an EMBL/GenBank/DDBJ whole genome shotgun (WGS) entry which is preliminary data.</text>
</comment>
<evidence type="ECO:0000313" key="3">
    <source>
        <dbReference type="EMBL" id="KAG2424824.1"/>
    </source>
</evidence>
<accession>A0A835SD88</accession>
<dbReference type="EMBL" id="JAEHOC010000061">
    <property type="protein sequence ID" value="KAG2424824.1"/>
    <property type="molecule type" value="Genomic_DNA"/>
</dbReference>
<feature type="chain" id="PRO_5032320454" description="MLO-like protein" evidence="2">
    <location>
        <begin position="20"/>
        <end position="796"/>
    </location>
</feature>
<feature type="compositionally biased region" description="Gly residues" evidence="1">
    <location>
        <begin position="518"/>
        <end position="548"/>
    </location>
</feature>
<evidence type="ECO:0000256" key="2">
    <source>
        <dbReference type="SAM" id="SignalP"/>
    </source>
</evidence>
<dbReference type="OrthoDB" id="550026at2759"/>
<keyword evidence="2" id="KW-0732">Signal</keyword>
<feature type="compositionally biased region" description="Low complexity" evidence="1">
    <location>
        <begin position="81"/>
        <end position="105"/>
    </location>
</feature>
<evidence type="ECO:0000256" key="1">
    <source>
        <dbReference type="SAM" id="MobiDB-lite"/>
    </source>
</evidence>
<gene>
    <name evidence="3" type="ORF">HXX76_014245</name>
</gene>
<feature type="compositionally biased region" description="Basic and acidic residues" evidence="1">
    <location>
        <begin position="331"/>
        <end position="340"/>
    </location>
</feature>
<evidence type="ECO:0008006" key="5">
    <source>
        <dbReference type="Google" id="ProtNLM"/>
    </source>
</evidence>
<feature type="region of interest" description="Disordered" evidence="1">
    <location>
        <begin position="244"/>
        <end position="314"/>
    </location>
</feature>
<feature type="compositionally biased region" description="Acidic residues" evidence="1">
    <location>
        <begin position="341"/>
        <end position="356"/>
    </location>
</feature>
<reference evidence="3" key="1">
    <citation type="journal article" date="2020" name="bioRxiv">
        <title>Comparative genomics of Chlamydomonas.</title>
        <authorList>
            <person name="Craig R.J."/>
            <person name="Hasan A.R."/>
            <person name="Ness R.W."/>
            <person name="Keightley P.D."/>
        </authorList>
    </citation>
    <scope>NUCLEOTIDE SEQUENCE</scope>
    <source>
        <strain evidence="3">SAG 7.73</strain>
    </source>
</reference>
<feature type="region of interest" description="Disordered" evidence="1">
    <location>
        <begin position="387"/>
        <end position="406"/>
    </location>
</feature>
<feature type="compositionally biased region" description="Low complexity" evidence="1">
    <location>
        <begin position="271"/>
        <end position="296"/>
    </location>
</feature>
<evidence type="ECO:0000313" key="4">
    <source>
        <dbReference type="Proteomes" id="UP000650467"/>
    </source>
</evidence>
<feature type="region of interest" description="Disordered" evidence="1">
    <location>
        <begin position="119"/>
        <end position="140"/>
    </location>
</feature>
<feature type="region of interest" description="Disordered" evidence="1">
    <location>
        <begin position="30"/>
        <end position="105"/>
    </location>
</feature>
<dbReference type="Proteomes" id="UP000650467">
    <property type="component" value="Unassembled WGS sequence"/>
</dbReference>
<keyword evidence="4" id="KW-1185">Reference proteome</keyword>